<dbReference type="Proteomes" id="UP000887116">
    <property type="component" value="Unassembled WGS sequence"/>
</dbReference>
<dbReference type="EMBL" id="BMAO01011879">
    <property type="protein sequence ID" value="GFQ77398.1"/>
    <property type="molecule type" value="Genomic_DNA"/>
</dbReference>
<evidence type="ECO:0000313" key="1">
    <source>
        <dbReference type="EMBL" id="GFQ77398.1"/>
    </source>
</evidence>
<proteinExistence type="predicted"/>
<comment type="caution">
    <text evidence="1">The sequence shown here is derived from an EMBL/GenBank/DDBJ whole genome shotgun (WGS) entry which is preliminary data.</text>
</comment>
<name>A0A8X6G9D5_TRICU</name>
<reference evidence="1" key="1">
    <citation type="submission" date="2020-07" db="EMBL/GenBank/DDBJ databases">
        <title>Multicomponent nature underlies the extraordinary mechanical properties of spider dragline silk.</title>
        <authorList>
            <person name="Kono N."/>
            <person name="Nakamura H."/>
            <person name="Mori M."/>
            <person name="Yoshida Y."/>
            <person name="Ohtoshi R."/>
            <person name="Malay A.D."/>
            <person name="Moran D.A.P."/>
            <person name="Tomita M."/>
            <person name="Numata K."/>
            <person name="Arakawa K."/>
        </authorList>
    </citation>
    <scope>NUCLEOTIDE SEQUENCE</scope>
</reference>
<keyword evidence="2" id="KW-1185">Reference proteome</keyword>
<organism evidence="1 2">
    <name type="scientific">Trichonephila clavata</name>
    <name type="common">Joro spider</name>
    <name type="synonym">Nephila clavata</name>
    <dbReference type="NCBI Taxonomy" id="2740835"/>
    <lineage>
        <taxon>Eukaryota</taxon>
        <taxon>Metazoa</taxon>
        <taxon>Ecdysozoa</taxon>
        <taxon>Arthropoda</taxon>
        <taxon>Chelicerata</taxon>
        <taxon>Arachnida</taxon>
        <taxon>Araneae</taxon>
        <taxon>Araneomorphae</taxon>
        <taxon>Entelegynae</taxon>
        <taxon>Araneoidea</taxon>
        <taxon>Nephilidae</taxon>
        <taxon>Trichonephila</taxon>
    </lineage>
</organism>
<accession>A0A8X6G9D5</accession>
<gene>
    <name evidence="1" type="ORF">TNCT_442221</name>
</gene>
<sequence length="171" mass="18927">MADSSTPSRSTFLLFAQHAQTSFSSLNTPTPPRRRPGTSFFPLNTFAQHAQTPRATGPGTSFSSCKHVAKALCFSARTLLLFMQYAQTPPPLHAICPDTSSSSCNMPRHLLLFIQYAQTPPPLRATLPDTFSSSRNMPRLLLLLAQHVLLFGQRTQTLSPSNTPRHHHLFV</sequence>
<dbReference type="AlphaFoldDB" id="A0A8X6G9D5"/>
<protein>
    <submittedName>
        <fullName evidence="1">Uncharacterized protein</fullName>
    </submittedName>
</protein>
<evidence type="ECO:0000313" key="2">
    <source>
        <dbReference type="Proteomes" id="UP000887116"/>
    </source>
</evidence>